<protein>
    <submittedName>
        <fullName evidence="1">Uncharacterized protein</fullName>
    </submittedName>
</protein>
<dbReference type="AlphaFoldDB" id="A0AAU2HBM7"/>
<gene>
    <name evidence="1" type="ORF">OHV25_37745</name>
</gene>
<reference evidence="1" key="1">
    <citation type="submission" date="2022-10" db="EMBL/GenBank/DDBJ databases">
        <title>The complete genomes of actinobacterial strains from the NBC collection.</title>
        <authorList>
            <person name="Joergensen T.S."/>
            <person name="Alvarez Arevalo M."/>
            <person name="Sterndorff E.B."/>
            <person name="Faurdal D."/>
            <person name="Vuksanovic O."/>
            <person name="Mourched A.-S."/>
            <person name="Charusanti P."/>
            <person name="Shaw S."/>
            <person name="Blin K."/>
            <person name="Weber T."/>
        </authorList>
    </citation>
    <scope>NUCLEOTIDE SEQUENCE</scope>
    <source>
        <strain evidence="1">NBC_00060</strain>
    </source>
</reference>
<evidence type="ECO:0000313" key="1">
    <source>
        <dbReference type="EMBL" id="WTU44917.1"/>
    </source>
</evidence>
<accession>A0AAU2HBM7</accession>
<sequence>MADLLDHFGDVDVELATLADFPEHEHHFGVLVIFAQHRLGVPVALLPRLVKVVQQYRPKWPQRHQQRDRR</sequence>
<proteinExistence type="predicted"/>
<name>A0AAU2HBM7_9ACTN</name>
<dbReference type="EMBL" id="CP108253">
    <property type="protein sequence ID" value="WTU44917.1"/>
    <property type="molecule type" value="Genomic_DNA"/>
</dbReference>
<organism evidence="1">
    <name type="scientific">Streptomyces sp. NBC_00060</name>
    <dbReference type="NCBI Taxonomy" id="2975636"/>
    <lineage>
        <taxon>Bacteria</taxon>
        <taxon>Bacillati</taxon>
        <taxon>Actinomycetota</taxon>
        <taxon>Actinomycetes</taxon>
        <taxon>Kitasatosporales</taxon>
        <taxon>Streptomycetaceae</taxon>
        <taxon>Streptomyces</taxon>
    </lineage>
</organism>